<keyword evidence="3" id="KW-1185">Reference proteome</keyword>
<proteinExistence type="predicted"/>
<sequence>MHDAVALEEQGIPTAIMLTEHFLHEAHMQRTALGMDGLEPVVITHPLSTLSDTKIDERAREAMPQIKQVLLAL</sequence>
<organism evidence="2 3">
    <name type="scientific">Entotheonella factor</name>
    <dbReference type="NCBI Taxonomy" id="1429438"/>
    <lineage>
        <taxon>Bacteria</taxon>
        <taxon>Pseudomonadati</taxon>
        <taxon>Nitrospinota/Tectimicrobiota group</taxon>
        <taxon>Candidatus Tectimicrobiota</taxon>
        <taxon>Candidatus Entotheonellia</taxon>
        <taxon>Candidatus Entotheonellales</taxon>
        <taxon>Candidatus Entotheonellaceae</taxon>
        <taxon>Candidatus Entotheonella</taxon>
    </lineage>
</organism>
<comment type="caution">
    <text evidence="2">The sequence shown here is derived from an EMBL/GenBank/DDBJ whole genome shotgun (WGS) entry which is preliminary data.</text>
</comment>
<dbReference type="InterPro" id="IPR057767">
    <property type="entry name" value="UGSC-like_dom"/>
</dbReference>
<dbReference type="Pfam" id="PF24696">
    <property type="entry name" value="UGSC"/>
    <property type="match status" value="1"/>
</dbReference>
<protein>
    <recommendedName>
        <fullName evidence="1">UGSC-like domain-containing protein</fullName>
    </recommendedName>
</protein>
<feature type="domain" description="UGSC-like" evidence="1">
    <location>
        <begin position="1"/>
        <end position="71"/>
    </location>
</feature>
<evidence type="ECO:0000259" key="1">
    <source>
        <dbReference type="Pfam" id="PF24696"/>
    </source>
</evidence>
<dbReference type="HOGENOM" id="CLU_192891_0_0_7"/>
<name>W4LEK3_ENTF1</name>
<evidence type="ECO:0000313" key="2">
    <source>
        <dbReference type="EMBL" id="ETW96533.1"/>
    </source>
</evidence>
<accession>W4LEK3</accession>
<gene>
    <name evidence="2" type="ORF">ETSY1_26250</name>
</gene>
<dbReference type="EMBL" id="AZHW01000774">
    <property type="protein sequence ID" value="ETW96533.1"/>
    <property type="molecule type" value="Genomic_DNA"/>
</dbReference>
<dbReference type="AlphaFoldDB" id="W4LEK3"/>
<dbReference type="Proteomes" id="UP000019141">
    <property type="component" value="Unassembled WGS sequence"/>
</dbReference>
<reference evidence="2 3" key="1">
    <citation type="journal article" date="2014" name="Nature">
        <title>An environmental bacterial taxon with a large and distinct metabolic repertoire.</title>
        <authorList>
            <person name="Wilson M.C."/>
            <person name="Mori T."/>
            <person name="Ruckert C."/>
            <person name="Uria A.R."/>
            <person name="Helf M.J."/>
            <person name="Takada K."/>
            <person name="Gernert C."/>
            <person name="Steffens U.A."/>
            <person name="Heycke N."/>
            <person name="Schmitt S."/>
            <person name="Rinke C."/>
            <person name="Helfrich E.J."/>
            <person name="Brachmann A.O."/>
            <person name="Gurgui C."/>
            <person name="Wakimoto T."/>
            <person name="Kracht M."/>
            <person name="Crusemann M."/>
            <person name="Hentschel U."/>
            <person name="Abe I."/>
            <person name="Matsunaga S."/>
            <person name="Kalinowski J."/>
            <person name="Takeyama H."/>
            <person name="Piel J."/>
        </authorList>
    </citation>
    <scope>NUCLEOTIDE SEQUENCE [LARGE SCALE GENOMIC DNA]</scope>
    <source>
        <strain evidence="3">TSY1</strain>
    </source>
</reference>
<evidence type="ECO:0000313" key="3">
    <source>
        <dbReference type="Proteomes" id="UP000019141"/>
    </source>
</evidence>